<dbReference type="InterPro" id="IPR036396">
    <property type="entry name" value="Cyt_P450_sf"/>
</dbReference>
<comment type="similarity">
    <text evidence="1">Belongs to the cytochrome P450 family.</text>
</comment>
<dbReference type="GO" id="GO:0020037">
    <property type="term" value="F:heme binding"/>
    <property type="evidence" value="ECO:0007669"/>
    <property type="project" value="InterPro"/>
</dbReference>
<dbReference type="SUPFAM" id="SSF48264">
    <property type="entry name" value="Cytochrome P450"/>
    <property type="match status" value="1"/>
</dbReference>
<dbReference type="Proteomes" id="UP000004994">
    <property type="component" value="Chromosome 9"/>
</dbReference>
<dbReference type="Gene3D" id="1.10.630.10">
    <property type="entry name" value="Cytochrome P450"/>
    <property type="match status" value="1"/>
</dbReference>
<name>A0A3Q7I5G4_SOLLC</name>
<evidence type="ECO:0000256" key="3">
    <source>
        <dbReference type="ARBA" id="ARBA00022723"/>
    </source>
</evidence>
<dbReference type="STRING" id="4081.A0A3Q7I5G4"/>
<organism evidence="7">
    <name type="scientific">Solanum lycopersicum</name>
    <name type="common">Tomato</name>
    <name type="synonym">Lycopersicon esculentum</name>
    <dbReference type="NCBI Taxonomy" id="4081"/>
    <lineage>
        <taxon>Eukaryota</taxon>
        <taxon>Viridiplantae</taxon>
        <taxon>Streptophyta</taxon>
        <taxon>Embryophyta</taxon>
        <taxon>Tracheophyta</taxon>
        <taxon>Spermatophyta</taxon>
        <taxon>Magnoliopsida</taxon>
        <taxon>eudicotyledons</taxon>
        <taxon>Gunneridae</taxon>
        <taxon>Pentapetalae</taxon>
        <taxon>asterids</taxon>
        <taxon>lamiids</taxon>
        <taxon>Solanales</taxon>
        <taxon>Solanaceae</taxon>
        <taxon>Solanoideae</taxon>
        <taxon>Solaneae</taxon>
        <taxon>Solanum</taxon>
        <taxon>Solanum subgen. Lycopersicon</taxon>
    </lineage>
</organism>
<evidence type="ECO:0000256" key="4">
    <source>
        <dbReference type="ARBA" id="ARBA00023002"/>
    </source>
</evidence>
<dbReference type="InterPro" id="IPR052306">
    <property type="entry name" value="CYP450_71D"/>
</dbReference>
<dbReference type="PANTHER" id="PTHR47953">
    <property type="entry name" value="OS08G0105600 PROTEIN"/>
    <property type="match status" value="1"/>
</dbReference>
<dbReference type="GO" id="GO:0016705">
    <property type="term" value="F:oxidoreductase activity, acting on paired donors, with incorporation or reduction of molecular oxygen"/>
    <property type="evidence" value="ECO:0007669"/>
    <property type="project" value="InterPro"/>
</dbReference>
<keyword evidence="2" id="KW-0349">Heme</keyword>
<evidence type="ECO:0000313" key="8">
    <source>
        <dbReference type="Proteomes" id="UP000004994"/>
    </source>
</evidence>
<protein>
    <submittedName>
        <fullName evidence="7">Uncharacterized protein</fullName>
    </submittedName>
</protein>
<reference evidence="7" key="1">
    <citation type="journal article" date="2012" name="Nature">
        <title>The tomato genome sequence provides insights into fleshy fruit evolution.</title>
        <authorList>
            <consortium name="Tomato Genome Consortium"/>
        </authorList>
    </citation>
    <scope>NUCLEOTIDE SEQUENCE [LARGE SCALE GENOMIC DNA]</scope>
    <source>
        <strain evidence="7">cv. Heinz 1706</strain>
    </source>
</reference>
<accession>A0A3Q7I5G4</accession>
<dbReference type="InterPro" id="IPR001128">
    <property type="entry name" value="Cyt_P450"/>
</dbReference>
<evidence type="ECO:0000313" key="7">
    <source>
        <dbReference type="EnsemblPlants" id="Solyc09g065453.1.1"/>
    </source>
</evidence>
<dbReference type="GO" id="GO:0005506">
    <property type="term" value="F:iron ion binding"/>
    <property type="evidence" value="ECO:0007669"/>
    <property type="project" value="InterPro"/>
</dbReference>
<evidence type="ECO:0000256" key="2">
    <source>
        <dbReference type="ARBA" id="ARBA00022617"/>
    </source>
</evidence>
<keyword evidence="6" id="KW-0503">Monooxygenase</keyword>
<proteinExistence type="inferred from homology"/>
<keyword evidence="3" id="KW-0479">Metal-binding</keyword>
<dbReference type="PANTHER" id="PTHR47953:SF17">
    <property type="entry name" value="CYTOCHROME P450"/>
    <property type="match status" value="1"/>
</dbReference>
<evidence type="ECO:0000256" key="6">
    <source>
        <dbReference type="ARBA" id="ARBA00023033"/>
    </source>
</evidence>
<keyword evidence="5" id="KW-0408">Iron</keyword>
<dbReference type="EnsemblPlants" id="Solyc09g065453.1.1">
    <property type="protein sequence ID" value="Solyc09g065453.1.1"/>
    <property type="gene ID" value="Solyc09g065453.1"/>
</dbReference>
<dbReference type="GO" id="GO:0004497">
    <property type="term" value="F:monooxygenase activity"/>
    <property type="evidence" value="ECO:0007669"/>
    <property type="project" value="UniProtKB-KW"/>
</dbReference>
<keyword evidence="8" id="KW-1185">Reference proteome</keyword>
<dbReference type="Pfam" id="PF00067">
    <property type="entry name" value="p450"/>
    <property type="match status" value="1"/>
</dbReference>
<dbReference type="InParanoid" id="A0A3Q7I5G4"/>
<dbReference type="Gramene" id="Solyc09g065453.1.1">
    <property type="protein sequence ID" value="Solyc09g065453.1.1"/>
    <property type="gene ID" value="Solyc09g065453.1"/>
</dbReference>
<sequence length="78" mass="8741">MLNMFTAPTETSGTITTWAIIEMMRNSNLPAKAQAEVRKFGETSSSIPLLIPRKCMEETTINGYTIPLKTRVMVNVYT</sequence>
<evidence type="ECO:0000256" key="5">
    <source>
        <dbReference type="ARBA" id="ARBA00023004"/>
    </source>
</evidence>
<reference evidence="7" key="2">
    <citation type="submission" date="2019-01" db="UniProtKB">
        <authorList>
            <consortium name="EnsemblPlants"/>
        </authorList>
    </citation>
    <scope>IDENTIFICATION</scope>
    <source>
        <strain evidence="7">cv. Heinz 1706</strain>
    </source>
</reference>
<evidence type="ECO:0000256" key="1">
    <source>
        <dbReference type="ARBA" id="ARBA00010617"/>
    </source>
</evidence>
<dbReference type="AlphaFoldDB" id="A0A3Q7I5G4"/>
<keyword evidence="4" id="KW-0560">Oxidoreductase</keyword>